<dbReference type="PANTHER" id="PTHR15071">
    <property type="entry name" value="MANNOSE-6-PHOSPHATE RECEPTOR FAMILY MEMBER"/>
    <property type="match status" value="1"/>
</dbReference>
<gene>
    <name evidence="9" type="ORF">X975_08875</name>
</gene>
<dbReference type="InterPro" id="IPR000479">
    <property type="entry name" value="CIMR_rpt"/>
</dbReference>
<dbReference type="PROSITE" id="PS51914">
    <property type="entry name" value="MRH"/>
    <property type="match status" value="1"/>
</dbReference>
<evidence type="ECO:0000256" key="2">
    <source>
        <dbReference type="ARBA" id="ARBA00022448"/>
    </source>
</evidence>
<evidence type="ECO:0000256" key="4">
    <source>
        <dbReference type="ARBA" id="ARBA00022729"/>
    </source>
</evidence>
<organism evidence="9 10">
    <name type="scientific">Stegodyphus mimosarum</name>
    <name type="common">African social velvet spider</name>
    <dbReference type="NCBI Taxonomy" id="407821"/>
    <lineage>
        <taxon>Eukaryota</taxon>
        <taxon>Metazoa</taxon>
        <taxon>Ecdysozoa</taxon>
        <taxon>Arthropoda</taxon>
        <taxon>Chelicerata</taxon>
        <taxon>Arachnida</taxon>
        <taxon>Araneae</taxon>
        <taxon>Araneomorphae</taxon>
        <taxon>Entelegynae</taxon>
        <taxon>Eresoidea</taxon>
        <taxon>Eresidae</taxon>
        <taxon>Stegodyphus</taxon>
    </lineage>
</organism>
<evidence type="ECO:0000256" key="7">
    <source>
        <dbReference type="ARBA" id="ARBA00023157"/>
    </source>
</evidence>
<keyword evidence="4" id="KW-0732">Signal</keyword>
<feature type="non-terminal residue" evidence="9">
    <location>
        <position position="115"/>
    </location>
</feature>
<evidence type="ECO:0000313" key="9">
    <source>
        <dbReference type="EMBL" id="KFM73099.1"/>
    </source>
</evidence>
<dbReference type="STRING" id="407821.A0A087U6W0"/>
<evidence type="ECO:0000256" key="6">
    <source>
        <dbReference type="ARBA" id="ARBA00023136"/>
    </source>
</evidence>
<dbReference type="EMBL" id="KK118489">
    <property type="protein sequence ID" value="KFM73099.1"/>
    <property type="molecule type" value="Genomic_DNA"/>
</dbReference>
<dbReference type="GO" id="GO:0038023">
    <property type="term" value="F:signaling receptor activity"/>
    <property type="evidence" value="ECO:0007669"/>
    <property type="project" value="InterPro"/>
</dbReference>
<keyword evidence="9" id="KW-0675">Receptor</keyword>
<dbReference type="GO" id="GO:0005886">
    <property type="term" value="C:plasma membrane"/>
    <property type="evidence" value="ECO:0007669"/>
    <property type="project" value="TreeGrafter"/>
</dbReference>
<keyword evidence="5" id="KW-1133">Transmembrane helix</keyword>
<feature type="domain" description="MRH" evidence="8">
    <location>
        <begin position="1"/>
        <end position="67"/>
    </location>
</feature>
<evidence type="ECO:0000259" key="8">
    <source>
        <dbReference type="PROSITE" id="PS51914"/>
    </source>
</evidence>
<dbReference type="GO" id="GO:0005537">
    <property type="term" value="F:D-mannose binding"/>
    <property type="evidence" value="ECO:0007669"/>
    <property type="project" value="InterPro"/>
</dbReference>
<dbReference type="InterPro" id="IPR009011">
    <property type="entry name" value="Man6P_isomerase_rcpt-bd_dom_sf"/>
</dbReference>
<dbReference type="GO" id="GO:0005802">
    <property type="term" value="C:trans-Golgi network"/>
    <property type="evidence" value="ECO:0007669"/>
    <property type="project" value="TreeGrafter"/>
</dbReference>
<evidence type="ECO:0000256" key="5">
    <source>
        <dbReference type="ARBA" id="ARBA00022989"/>
    </source>
</evidence>
<reference evidence="9 10" key="1">
    <citation type="submission" date="2013-11" db="EMBL/GenBank/DDBJ databases">
        <title>Genome sequencing of Stegodyphus mimosarum.</title>
        <authorList>
            <person name="Bechsgaard J."/>
        </authorList>
    </citation>
    <scope>NUCLEOTIDE SEQUENCE [LARGE SCALE GENOMIC DNA]</scope>
</reference>
<dbReference type="OrthoDB" id="6415249at2759"/>
<keyword evidence="3" id="KW-0812">Transmembrane</keyword>
<dbReference type="GO" id="GO:0005770">
    <property type="term" value="C:late endosome"/>
    <property type="evidence" value="ECO:0007669"/>
    <property type="project" value="TreeGrafter"/>
</dbReference>
<accession>A0A087U6W0</accession>
<dbReference type="PANTHER" id="PTHR15071:SF17">
    <property type="entry name" value="CATION-INDEPENDENT MANNOSE-6-PHOSPHATE RECEPTOR"/>
    <property type="match status" value="1"/>
</dbReference>
<dbReference type="GO" id="GO:0005520">
    <property type="term" value="F:insulin-like growth factor binding"/>
    <property type="evidence" value="ECO:0007669"/>
    <property type="project" value="TreeGrafter"/>
</dbReference>
<comment type="subcellular location">
    <subcellularLocation>
        <location evidence="1">Endomembrane system</location>
    </subcellularLocation>
</comment>
<evidence type="ECO:0000256" key="3">
    <source>
        <dbReference type="ARBA" id="ARBA00022692"/>
    </source>
</evidence>
<keyword evidence="2" id="KW-0813">Transport</keyword>
<name>A0A087U6W0_STEMI</name>
<dbReference type="Gene3D" id="2.70.130.10">
    <property type="entry name" value="Mannose-6-phosphate receptor binding domain"/>
    <property type="match status" value="2"/>
</dbReference>
<dbReference type="Pfam" id="PF00878">
    <property type="entry name" value="CIMR"/>
    <property type="match status" value="1"/>
</dbReference>
<sequence>MSEPLVNDKGIIVLRYTHGSYCNNGQFKRSTTVNFFCSGEHEDLKFIRETPECEYIFSLGTPVVCPIQNSVGGACTIKDPFFGYVFDLNPLKNKNNYNLTVGEYNFYFNVCDKLN</sequence>
<keyword evidence="7" id="KW-1015">Disulfide bond</keyword>
<evidence type="ECO:0000256" key="1">
    <source>
        <dbReference type="ARBA" id="ARBA00004308"/>
    </source>
</evidence>
<dbReference type="Proteomes" id="UP000054359">
    <property type="component" value="Unassembled WGS sequence"/>
</dbReference>
<dbReference type="AlphaFoldDB" id="A0A087U6W0"/>
<proteinExistence type="predicted"/>
<keyword evidence="10" id="KW-1185">Reference proteome</keyword>
<dbReference type="GO" id="GO:0007041">
    <property type="term" value="P:lysosomal transport"/>
    <property type="evidence" value="ECO:0007669"/>
    <property type="project" value="InterPro"/>
</dbReference>
<dbReference type="SMART" id="SM01404">
    <property type="entry name" value="CIMR"/>
    <property type="match status" value="1"/>
</dbReference>
<protein>
    <submittedName>
        <fullName evidence="9">Cation-independent mannose-6-phosphate receptor</fullName>
    </submittedName>
</protein>
<dbReference type="SUPFAM" id="SSF50911">
    <property type="entry name" value="Mannose 6-phosphate receptor domain"/>
    <property type="match status" value="2"/>
</dbReference>
<keyword evidence="6" id="KW-0472">Membrane</keyword>
<dbReference type="InterPro" id="IPR044865">
    <property type="entry name" value="MRH_dom"/>
</dbReference>
<evidence type="ECO:0000313" key="10">
    <source>
        <dbReference type="Proteomes" id="UP000054359"/>
    </source>
</evidence>